<dbReference type="Proteomes" id="UP000017131">
    <property type="component" value="Unassembled WGS sequence"/>
</dbReference>
<feature type="region of interest" description="Disordered" evidence="1">
    <location>
        <begin position="216"/>
        <end position="245"/>
    </location>
</feature>
<evidence type="ECO:0000256" key="1">
    <source>
        <dbReference type="SAM" id="MobiDB-lite"/>
    </source>
</evidence>
<feature type="signal peptide" evidence="2">
    <location>
        <begin position="1"/>
        <end position="23"/>
    </location>
</feature>
<keyword evidence="4" id="KW-1185">Reference proteome</keyword>
<feature type="region of interest" description="Disordered" evidence="1">
    <location>
        <begin position="20"/>
        <end position="70"/>
    </location>
</feature>
<comment type="caution">
    <text evidence="3">The sequence shown here is derived from an EMBL/GenBank/DDBJ whole genome shotgun (WGS) entry which is preliminary data.</text>
</comment>
<dbReference type="EMBL" id="AXDY01000001">
    <property type="protein sequence ID" value="ERS94721.1"/>
    <property type="molecule type" value="Genomic_DNA"/>
</dbReference>
<proteinExistence type="predicted"/>
<feature type="compositionally biased region" description="Low complexity" evidence="1">
    <location>
        <begin position="222"/>
        <end position="238"/>
    </location>
</feature>
<accession>A0ABP2YXM4</accession>
<feature type="chain" id="PRO_5047200481" description="Lipoprotein" evidence="2">
    <location>
        <begin position="24"/>
        <end position="309"/>
    </location>
</feature>
<reference evidence="3 4" key="1">
    <citation type="journal article" date="2013" name="Genome Announc.">
        <title>Draft Genome Sequence of Staphylococcus simulans UMC-CNS-990, Isolated from a Case of Chronic Bovine Mastitis.</title>
        <authorList>
            <person name="Calcutt M.J."/>
            <person name="Foecking M.F."/>
            <person name="Hsieh H.Y."/>
            <person name="Perry J."/>
            <person name="Stewart G.C."/>
            <person name="Middleton J.R."/>
        </authorList>
    </citation>
    <scope>NUCLEOTIDE SEQUENCE [LARGE SCALE GENOMIC DNA]</scope>
    <source>
        <strain evidence="3 4">UMC-CNS-990</strain>
    </source>
</reference>
<gene>
    <name evidence="3" type="ORF">SSIM_01095</name>
</gene>
<evidence type="ECO:0000256" key="2">
    <source>
        <dbReference type="SAM" id="SignalP"/>
    </source>
</evidence>
<protein>
    <recommendedName>
        <fullName evidence="5">Lipoprotein</fullName>
    </recommendedName>
</protein>
<keyword evidence="2" id="KW-0732">Signal</keyword>
<feature type="compositionally biased region" description="Basic and acidic residues" evidence="1">
    <location>
        <begin position="29"/>
        <end position="40"/>
    </location>
</feature>
<feature type="compositionally biased region" description="Polar residues" evidence="1">
    <location>
        <begin position="41"/>
        <end position="64"/>
    </location>
</feature>
<dbReference type="RefSeq" id="WP_023014879.1">
    <property type="nucleotide sequence ID" value="NZ_AXDY01000001.1"/>
</dbReference>
<evidence type="ECO:0000313" key="3">
    <source>
        <dbReference type="EMBL" id="ERS94721.1"/>
    </source>
</evidence>
<sequence>MKVKYLFVASAILALSLSGCRHSNNQSSDNKEDTKQEANHKGNNTSEKQNSNEGFSEKNSGNDNFKSEKSAHNVKSFNQLTNKDKIALAMFEVGHSKYAETAVSAEELLNHSYTKLDNTDKVQKSIQTIKFQRTFDGQVPGQPSNMDVYETYQSKGNYLMMMAMTDSQMIIMPEKGTNTYQQLLDYGAIYNLKNLYEKYKNNPNFSKVVNMISVSETPETGSSNNSASHSESHSSSSEGKVTRANVIDKVEEYEGHKLDTSTYTYKEPEQKSDGSWGFSFVDKSGDLAGSYIVNADGSVEKFDSKGQPE</sequence>
<name>A0ABP2YXM4_STASI</name>
<dbReference type="PROSITE" id="PS51257">
    <property type="entry name" value="PROKAR_LIPOPROTEIN"/>
    <property type="match status" value="1"/>
</dbReference>
<evidence type="ECO:0000313" key="4">
    <source>
        <dbReference type="Proteomes" id="UP000017131"/>
    </source>
</evidence>
<organism evidence="3 4">
    <name type="scientific">Staphylococcus simulans UMC-CNS-990</name>
    <dbReference type="NCBI Taxonomy" id="1405498"/>
    <lineage>
        <taxon>Bacteria</taxon>
        <taxon>Bacillati</taxon>
        <taxon>Bacillota</taxon>
        <taxon>Bacilli</taxon>
        <taxon>Bacillales</taxon>
        <taxon>Staphylococcaceae</taxon>
        <taxon>Staphylococcus</taxon>
    </lineage>
</organism>
<evidence type="ECO:0008006" key="5">
    <source>
        <dbReference type="Google" id="ProtNLM"/>
    </source>
</evidence>